<sequence length="255" mass="26292">MSKPIRAVISDLDGVVWRGEAAIPSSVVALRRWFERGVPLAFATNNSAHSAAEFARVLNGFGIPVAPSHVITPIEALTAWLQTNRPGANCYVIGGDALRTSVIAAGGHVVEDAGAEVVVLGTDYDLGYTKLRIATNALLNGAVLLATNPDVLSPVEDGFEPCVGALVALFDAAVPGLEPVILGKPQPGLLLAALDLLGADPGDTIMIGDQVSTDMKAAAAAGVRGIRITTNPHYRPCPGDPPHGVIDCLSELSPG</sequence>
<dbReference type="Gene3D" id="3.40.50.1000">
    <property type="entry name" value="HAD superfamily/HAD-like"/>
    <property type="match status" value="2"/>
</dbReference>
<dbReference type="Pfam" id="PF13242">
    <property type="entry name" value="Hydrolase_like"/>
    <property type="match status" value="1"/>
</dbReference>
<dbReference type="InterPro" id="IPR006357">
    <property type="entry name" value="HAD-SF_hydro_IIA"/>
</dbReference>
<dbReference type="SUPFAM" id="SSF56784">
    <property type="entry name" value="HAD-like"/>
    <property type="match status" value="1"/>
</dbReference>
<dbReference type="InterPro" id="IPR023214">
    <property type="entry name" value="HAD_sf"/>
</dbReference>
<accession>A0A8J3EHV7</accession>
<dbReference type="InterPro" id="IPR036412">
    <property type="entry name" value="HAD-like_sf"/>
</dbReference>
<dbReference type="EMBL" id="BMJV01000011">
    <property type="protein sequence ID" value="GGG85541.1"/>
    <property type="molecule type" value="Genomic_DNA"/>
</dbReference>
<reference evidence="1" key="2">
    <citation type="submission" date="2020-09" db="EMBL/GenBank/DDBJ databases">
        <authorList>
            <person name="Sun Q."/>
            <person name="Zhou Y."/>
        </authorList>
    </citation>
    <scope>NUCLEOTIDE SEQUENCE</scope>
    <source>
        <strain evidence="1">CGMCC 1.15762</strain>
    </source>
</reference>
<dbReference type="Pfam" id="PF13344">
    <property type="entry name" value="Hydrolase_6"/>
    <property type="match status" value="1"/>
</dbReference>
<organism evidence="1 2">
    <name type="scientific">Salipiger pallidus</name>
    <dbReference type="NCBI Taxonomy" id="1775170"/>
    <lineage>
        <taxon>Bacteria</taxon>
        <taxon>Pseudomonadati</taxon>
        <taxon>Pseudomonadota</taxon>
        <taxon>Alphaproteobacteria</taxon>
        <taxon>Rhodobacterales</taxon>
        <taxon>Roseobacteraceae</taxon>
        <taxon>Salipiger</taxon>
    </lineage>
</organism>
<evidence type="ECO:0000313" key="2">
    <source>
        <dbReference type="Proteomes" id="UP000617145"/>
    </source>
</evidence>
<name>A0A8J3EHV7_9RHOB</name>
<dbReference type="RefSeq" id="WP_188792042.1">
    <property type="nucleotide sequence ID" value="NZ_BMJV01000011.1"/>
</dbReference>
<comment type="caution">
    <text evidence="1">The sequence shown here is derived from an EMBL/GenBank/DDBJ whole genome shotgun (WGS) entry which is preliminary data.</text>
</comment>
<dbReference type="PANTHER" id="PTHR19288">
    <property type="entry name" value="4-NITROPHENYLPHOSPHATASE-RELATED"/>
    <property type="match status" value="1"/>
</dbReference>
<dbReference type="NCBIfam" id="TIGR01460">
    <property type="entry name" value="HAD-SF-IIA"/>
    <property type="match status" value="1"/>
</dbReference>
<protein>
    <submittedName>
        <fullName evidence="1">Acid sugar phosphatase</fullName>
    </submittedName>
</protein>
<dbReference type="GO" id="GO:0016791">
    <property type="term" value="F:phosphatase activity"/>
    <property type="evidence" value="ECO:0007669"/>
    <property type="project" value="TreeGrafter"/>
</dbReference>
<dbReference type="Proteomes" id="UP000617145">
    <property type="component" value="Unassembled WGS sequence"/>
</dbReference>
<dbReference type="AlphaFoldDB" id="A0A8J3EHV7"/>
<gene>
    <name evidence="1" type="ORF">GCM10011415_39770</name>
</gene>
<dbReference type="PANTHER" id="PTHR19288:SF46">
    <property type="entry name" value="HALOACID DEHALOGENASE-LIKE HYDROLASE DOMAIN-CONTAINING PROTEIN 2"/>
    <property type="match status" value="1"/>
</dbReference>
<dbReference type="GO" id="GO:0005737">
    <property type="term" value="C:cytoplasm"/>
    <property type="evidence" value="ECO:0007669"/>
    <property type="project" value="TreeGrafter"/>
</dbReference>
<reference evidence="1" key="1">
    <citation type="journal article" date="2014" name="Int. J. Syst. Evol. Microbiol.">
        <title>Complete genome sequence of Corynebacterium casei LMG S-19264T (=DSM 44701T), isolated from a smear-ripened cheese.</title>
        <authorList>
            <consortium name="US DOE Joint Genome Institute (JGI-PGF)"/>
            <person name="Walter F."/>
            <person name="Albersmeier A."/>
            <person name="Kalinowski J."/>
            <person name="Ruckert C."/>
        </authorList>
    </citation>
    <scope>NUCLEOTIDE SEQUENCE</scope>
    <source>
        <strain evidence="1">CGMCC 1.15762</strain>
    </source>
</reference>
<proteinExistence type="predicted"/>
<keyword evidence="2" id="KW-1185">Reference proteome</keyword>
<evidence type="ECO:0000313" key="1">
    <source>
        <dbReference type="EMBL" id="GGG85541.1"/>
    </source>
</evidence>